<dbReference type="Gene3D" id="1.10.1740.10">
    <property type="match status" value="1"/>
</dbReference>
<evidence type="ECO:0000256" key="3">
    <source>
        <dbReference type="ARBA" id="ARBA00023125"/>
    </source>
</evidence>
<evidence type="ECO:0000256" key="4">
    <source>
        <dbReference type="ARBA" id="ARBA00023163"/>
    </source>
</evidence>
<keyword evidence="2" id="KW-0731">Sigma factor</keyword>
<keyword evidence="1" id="KW-0805">Transcription regulation</keyword>
<dbReference type="EMBL" id="RJGP01000645">
    <property type="protein sequence ID" value="RVZ31532.1"/>
    <property type="molecule type" value="Genomic_DNA"/>
</dbReference>
<protein>
    <submittedName>
        <fullName evidence="6">RNA polymerase sigma factor FliA</fullName>
    </submittedName>
</protein>
<dbReference type="Proteomes" id="UP000289022">
    <property type="component" value="Unassembled WGS sequence"/>
</dbReference>
<dbReference type="PANTHER" id="PTHR30385:SF7">
    <property type="entry name" value="RNA POLYMERASE SIGMA FACTOR FLIA"/>
    <property type="match status" value="1"/>
</dbReference>
<dbReference type="GO" id="GO:0003677">
    <property type="term" value="F:DNA binding"/>
    <property type="evidence" value="ECO:0007669"/>
    <property type="project" value="UniProtKB-KW"/>
</dbReference>
<evidence type="ECO:0000313" key="6">
    <source>
        <dbReference type="EMBL" id="RVZ31532.1"/>
    </source>
</evidence>
<sequence>MILMMENRMPKEIQKTETSEINEKNIEKVLNAYDKQQHHHQDDLAIQYLPAVRAMAFRLKERLPSSIDFNDLVSIGTEELIKLARRYESALNDSFWGYAKTRVNGAMLDYLRSLDVISRSSRKLIKSIDAEITKHLNEHGKEPSDAYLA</sequence>
<dbReference type="Pfam" id="PF04542">
    <property type="entry name" value="Sigma70_r2"/>
    <property type="match status" value="1"/>
</dbReference>
<gene>
    <name evidence="6" type="ORF">EC518_09425</name>
</gene>
<dbReference type="InterPro" id="IPR013325">
    <property type="entry name" value="RNA_pol_sigma_r2"/>
</dbReference>
<evidence type="ECO:0000256" key="2">
    <source>
        <dbReference type="ARBA" id="ARBA00023082"/>
    </source>
</evidence>
<proteinExistence type="predicted"/>
<feature type="domain" description="RNA polymerase sigma-70 region 2" evidence="5">
    <location>
        <begin position="47"/>
        <end position="114"/>
    </location>
</feature>
<dbReference type="GO" id="GO:0006352">
    <property type="term" value="P:DNA-templated transcription initiation"/>
    <property type="evidence" value="ECO:0007669"/>
    <property type="project" value="InterPro"/>
</dbReference>
<keyword evidence="4" id="KW-0804">Transcription</keyword>
<accession>A0A438X4N0</accession>
<evidence type="ECO:0000256" key="1">
    <source>
        <dbReference type="ARBA" id="ARBA00023015"/>
    </source>
</evidence>
<comment type="caution">
    <text evidence="6">The sequence shown here is derived from an EMBL/GenBank/DDBJ whole genome shotgun (WGS) entry which is preliminary data.</text>
</comment>
<dbReference type="AlphaFoldDB" id="A0A438X4N0"/>
<name>A0A438X4N0_HELPX</name>
<evidence type="ECO:0000313" key="7">
    <source>
        <dbReference type="Proteomes" id="UP000289022"/>
    </source>
</evidence>
<keyword evidence="3" id="KW-0238">DNA-binding</keyword>
<dbReference type="SUPFAM" id="SSF88946">
    <property type="entry name" value="Sigma2 domain of RNA polymerase sigma factors"/>
    <property type="match status" value="1"/>
</dbReference>
<evidence type="ECO:0000259" key="5">
    <source>
        <dbReference type="Pfam" id="PF04542"/>
    </source>
</evidence>
<organism evidence="6 7">
    <name type="scientific">Helicobacter pylori</name>
    <name type="common">Campylobacter pylori</name>
    <dbReference type="NCBI Taxonomy" id="210"/>
    <lineage>
        <taxon>Bacteria</taxon>
        <taxon>Pseudomonadati</taxon>
        <taxon>Campylobacterota</taxon>
        <taxon>Epsilonproteobacteria</taxon>
        <taxon>Campylobacterales</taxon>
        <taxon>Helicobacteraceae</taxon>
        <taxon>Helicobacter</taxon>
    </lineage>
</organism>
<feature type="non-terminal residue" evidence="6">
    <location>
        <position position="149"/>
    </location>
</feature>
<dbReference type="GO" id="GO:0016987">
    <property type="term" value="F:sigma factor activity"/>
    <property type="evidence" value="ECO:0007669"/>
    <property type="project" value="UniProtKB-KW"/>
</dbReference>
<dbReference type="PANTHER" id="PTHR30385">
    <property type="entry name" value="SIGMA FACTOR F FLAGELLAR"/>
    <property type="match status" value="1"/>
</dbReference>
<dbReference type="InterPro" id="IPR007627">
    <property type="entry name" value="RNA_pol_sigma70_r2"/>
</dbReference>
<reference evidence="6 7" key="1">
    <citation type="submission" date="2018-11" db="EMBL/GenBank/DDBJ databases">
        <title>Genetic determinants and prediction of antibiotic resistance phenotypes in Helicobacter pylori.</title>
        <authorList>
            <person name="Wagner K."/>
        </authorList>
    </citation>
    <scope>NUCLEOTIDE SEQUENCE [LARGE SCALE GENOMIC DNA]</scope>
    <source>
        <strain evidence="6 7">ZH70</strain>
    </source>
</reference>